<evidence type="ECO:0000313" key="2">
    <source>
        <dbReference type="EMBL" id="MBU8874173.1"/>
    </source>
</evidence>
<accession>A0ABS6ILR4</accession>
<comment type="caution">
    <text evidence="2">The sequence shown here is derived from an EMBL/GenBank/DDBJ whole genome shotgun (WGS) entry which is preliminary data.</text>
</comment>
<proteinExistence type="predicted"/>
<dbReference type="PROSITE" id="PS51257">
    <property type="entry name" value="PROKAR_LIPOPROTEIN"/>
    <property type="match status" value="1"/>
</dbReference>
<protein>
    <submittedName>
        <fullName evidence="2">Uncharacterized protein</fullName>
    </submittedName>
</protein>
<reference evidence="2 3" key="1">
    <citation type="submission" date="2021-06" db="EMBL/GenBank/DDBJ databases">
        <authorList>
            <person name="Lee D.H."/>
        </authorList>
    </citation>
    <scope>NUCLEOTIDE SEQUENCE [LARGE SCALE GENOMIC DNA]</scope>
    <source>
        <strain evidence="2 3">MMS21-HV4-11</strain>
    </source>
</reference>
<evidence type="ECO:0000256" key="1">
    <source>
        <dbReference type="SAM" id="SignalP"/>
    </source>
</evidence>
<feature type="signal peptide" evidence="1">
    <location>
        <begin position="1"/>
        <end position="26"/>
    </location>
</feature>
<dbReference type="Proteomes" id="UP000727907">
    <property type="component" value="Unassembled WGS sequence"/>
</dbReference>
<evidence type="ECO:0000313" key="3">
    <source>
        <dbReference type="Proteomes" id="UP000727907"/>
    </source>
</evidence>
<name>A0ABS6ILR4_9HYPH</name>
<dbReference type="RefSeq" id="WP_216959250.1">
    <property type="nucleotide sequence ID" value="NZ_JAHOPB010000001.1"/>
</dbReference>
<organism evidence="2 3">
    <name type="scientific">Reyranella humidisoli</name>
    <dbReference type="NCBI Taxonomy" id="2849149"/>
    <lineage>
        <taxon>Bacteria</taxon>
        <taxon>Pseudomonadati</taxon>
        <taxon>Pseudomonadota</taxon>
        <taxon>Alphaproteobacteria</taxon>
        <taxon>Hyphomicrobiales</taxon>
        <taxon>Reyranellaceae</taxon>
        <taxon>Reyranella</taxon>
    </lineage>
</organism>
<keyword evidence="3" id="KW-1185">Reference proteome</keyword>
<keyword evidence="1" id="KW-0732">Signal</keyword>
<dbReference type="EMBL" id="JAHOPB010000001">
    <property type="protein sequence ID" value="MBU8874173.1"/>
    <property type="molecule type" value="Genomic_DNA"/>
</dbReference>
<gene>
    <name evidence="2" type="ORF">KQ910_10390</name>
</gene>
<sequence length="181" mass="19330">MSSLRSTLALPLAALALAACSQPSDAPTGPAVGMPGIDYAVENSTLHGAARAMRNHTWLWTRGNGPAQIHYSTADGRDLVWMVGQRRIFQGQWMVENTSDSSGQPITQICLRYPGVNFGGLSATPTCRPAGTFLGEMQQREGGDPLQMNGRTQALFVIDKAPANLAEIEGRVASIKGLSNY</sequence>
<feature type="chain" id="PRO_5046700592" evidence="1">
    <location>
        <begin position="27"/>
        <end position="181"/>
    </location>
</feature>